<gene>
    <name evidence="1" type="ORF">Tco_0774137</name>
</gene>
<proteinExistence type="predicted"/>
<organism evidence="1 2">
    <name type="scientific">Tanacetum coccineum</name>
    <dbReference type="NCBI Taxonomy" id="301880"/>
    <lineage>
        <taxon>Eukaryota</taxon>
        <taxon>Viridiplantae</taxon>
        <taxon>Streptophyta</taxon>
        <taxon>Embryophyta</taxon>
        <taxon>Tracheophyta</taxon>
        <taxon>Spermatophyta</taxon>
        <taxon>Magnoliopsida</taxon>
        <taxon>eudicotyledons</taxon>
        <taxon>Gunneridae</taxon>
        <taxon>Pentapetalae</taxon>
        <taxon>asterids</taxon>
        <taxon>campanulids</taxon>
        <taxon>Asterales</taxon>
        <taxon>Asteraceae</taxon>
        <taxon>Asteroideae</taxon>
        <taxon>Anthemideae</taxon>
        <taxon>Anthemidinae</taxon>
        <taxon>Tanacetum</taxon>
    </lineage>
</organism>
<accession>A0ABQ4ZQ89</accession>
<protein>
    <submittedName>
        <fullName evidence="1">Uncharacterized protein</fullName>
    </submittedName>
</protein>
<reference evidence="1" key="2">
    <citation type="submission" date="2022-01" db="EMBL/GenBank/DDBJ databases">
        <authorList>
            <person name="Yamashiro T."/>
            <person name="Shiraishi A."/>
            <person name="Satake H."/>
            <person name="Nakayama K."/>
        </authorList>
    </citation>
    <scope>NUCLEOTIDE SEQUENCE</scope>
</reference>
<evidence type="ECO:0000313" key="2">
    <source>
        <dbReference type="Proteomes" id="UP001151760"/>
    </source>
</evidence>
<keyword evidence="2" id="KW-1185">Reference proteome</keyword>
<name>A0ABQ4ZQ89_9ASTR</name>
<reference evidence="1" key="1">
    <citation type="journal article" date="2022" name="Int. J. Mol. Sci.">
        <title>Draft Genome of Tanacetum Coccineum: Genomic Comparison of Closely Related Tanacetum-Family Plants.</title>
        <authorList>
            <person name="Yamashiro T."/>
            <person name="Shiraishi A."/>
            <person name="Nakayama K."/>
            <person name="Satake H."/>
        </authorList>
    </citation>
    <scope>NUCLEOTIDE SEQUENCE</scope>
</reference>
<comment type="caution">
    <text evidence="1">The sequence shown here is derived from an EMBL/GenBank/DDBJ whole genome shotgun (WGS) entry which is preliminary data.</text>
</comment>
<dbReference type="EMBL" id="BQNB010011510">
    <property type="protein sequence ID" value="GJS91501.1"/>
    <property type="molecule type" value="Genomic_DNA"/>
</dbReference>
<dbReference type="Proteomes" id="UP001151760">
    <property type="component" value="Unassembled WGS sequence"/>
</dbReference>
<evidence type="ECO:0000313" key="1">
    <source>
        <dbReference type="EMBL" id="GJS91501.1"/>
    </source>
</evidence>
<sequence length="87" mass="10453">MADSWKAMDLNKFVVKDDMIDYVLNMYGSNWQVHDAIANDILDNLLKREWEKQKRVKYDKIEVTQMKIQDLLEKRIEKAGQHLNKEK</sequence>